<dbReference type="Proteomes" id="UP000316425">
    <property type="component" value="Unassembled WGS sequence"/>
</dbReference>
<proteinExistence type="inferred from homology"/>
<dbReference type="PIRSF" id="PIRSF007510">
    <property type="entry name" value="UCP007510"/>
    <property type="match status" value="1"/>
</dbReference>
<comment type="similarity">
    <text evidence="1">Belongs to the UPF0340 family.</text>
</comment>
<dbReference type="AlphaFoldDB" id="A0A556PGF4"/>
<gene>
    <name evidence="2" type="ORF">FPQ13_09070</name>
</gene>
<comment type="caution">
    <text evidence="2">The sequence shown here is derived from an EMBL/GenBank/DDBJ whole genome shotgun (WGS) entry which is preliminary data.</text>
</comment>
<dbReference type="InterPro" id="IPR006340">
    <property type="entry name" value="DUF436"/>
</dbReference>
<keyword evidence="3" id="KW-1185">Reference proteome</keyword>
<protein>
    <recommendedName>
        <fullName evidence="1">UPF0340 protein FPQ13_09070</fullName>
    </recommendedName>
</protein>
<dbReference type="Pfam" id="PF04260">
    <property type="entry name" value="DUF436"/>
    <property type="match status" value="1"/>
</dbReference>
<dbReference type="Gene3D" id="3.40.50.10360">
    <property type="entry name" value="Hypothetical protein TT1679"/>
    <property type="match status" value="1"/>
</dbReference>
<evidence type="ECO:0000313" key="2">
    <source>
        <dbReference type="EMBL" id="TSJ63477.1"/>
    </source>
</evidence>
<reference evidence="2 3" key="1">
    <citation type="submission" date="2019-07" db="EMBL/GenBank/DDBJ databases">
        <title>Allobacillus sp. nov. SKP isolated from shrimp paste of Euphausiacea.</title>
        <authorList>
            <person name="Kanchanasin P."/>
            <person name="Tanasupawat S."/>
            <person name="Shi W."/>
            <person name="Wu L."/>
            <person name="Ma J."/>
        </authorList>
    </citation>
    <scope>NUCLEOTIDE SEQUENCE [LARGE SCALE GENOMIC DNA]</scope>
    <source>
        <strain evidence="2 3">SKP4-8</strain>
    </source>
</reference>
<evidence type="ECO:0000313" key="3">
    <source>
        <dbReference type="Proteomes" id="UP000316425"/>
    </source>
</evidence>
<dbReference type="OrthoDB" id="9803187at2"/>
<accession>A0A556PGF4</accession>
<dbReference type="NCBIfam" id="TIGR01440">
    <property type="entry name" value="TIGR01440 family protein"/>
    <property type="match status" value="1"/>
</dbReference>
<evidence type="ECO:0000256" key="1">
    <source>
        <dbReference type="HAMAP-Rule" id="MF_00800"/>
    </source>
</evidence>
<name>A0A556PGF4_9BACI</name>
<dbReference type="InterPro" id="IPR028345">
    <property type="entry name" value="Antibiotic_NAT-like"/>
</dbReference>
<dbReference type="HAMAP" id="MF_00800">
    <property type="entry name" value="UPF0340"/>
    <property type="match status" value="1"/>
</dbReference>
<dbReference type="SUPFAM" id="SSF110710">
    <property type="entry name" value="TTHA0583/YokD-like"/>
    <property type="match status" value="1"/>
</dbReference>
<dbReference type="EMBL" id="VMHE01000016">
    <property type="protein sequence ID" value="TSJ63477.1"/>
    <property type="molecule type" value="Genomic_DNA"/>
</dbReference>
<sequence length="182" mass="20232">MTTIETVKQDLQTMMEEWKNQDFIRDEGLFLIGCSTSEVVGEQIGTAGSEEVASAIYEAMKKFQQETGVSLAFQCCEHLNRAIVLERKVQERLQIPEVNAIPQPQAGGSMASHAYQQMDDPVLVENVQADYGMDIGDTLIGMHLKPVVVPLRLKTKQLGNAHVTHAFTRPKLIGGERAVHRK</sequence>
<organism evidence="2 3">
    <name type="scientific">Allobacillus salarius</name>
    <dbReference type="NCBI Taxonomy" id="1955272"/>
    <lineage>
        <taxon>Bacteria</taxon>
        <taxon>Bacillati</taxon>
        <taxon>Bacillota</taxon>
        <taxon>Bacilli</taxon>
        <taxon>Bacillales</taxon>
        <taxon>Bacillaceae</taxon>
        <taxon>Allobacillus</taxon>
    </lineage>
</organism>